<sequence length="288" mass="32010">MNLVESLSKSSWIAGFKTVPCNRDKCRRWLTQRALDTRHVGITLEGKWYCSYRCVASAVEELIIRLLGSSSRRNGNSPRMPLGLMLVSRGYITEMDLKRANEELRRKGGELGEILVQMGVISERQILSTRASQWGCPLFTPTAESQHVSVKLPPTLLRRSGMVPLHYSATGKKLLMGFVDSIEYGALYAMEQVLGCKTHPCFITRAELDALMALHEERAATQEICFDDLVGTTEMTRVLCNQGIAISADQLSITRSRGYVWGRFTAANRSLDVLIRVGESAPALLAIA</sequence>
<dbReference type="AlphaFoldDB" id="A0A1H5TM04"/>
<name>A0A1H5TM04_9BACT</name>
<protein>
    <submittedName>
        <fullName evidence="1">Type II secretion system (T2SS), protein E, N-terminal domain</fullName>
    </submittedName>
</protein>
<dbReference type="EMBL" id="FNVA01000001">
    <property type="protein sequence ID" value="SEF63057.1"/>
    <property type="molecule type" value="Genomic_DNA"/>
</dbReference>
<dbReference type="RefSeq" id="WP_160114974.1">
    <property type="nucleotide sequence ID" value="NZ_FNVA01000001.1"/>
</dbReference>
<proteinExistence type="predicted"/>
<organism evidence="1 2">
    <name type="scientific">Bryocella elongata</name>
    <dbReference type="NCBI Taxonomy" id="863522"/>
    <lineage>
        <taxon>Bacteria</taxon>
        <taxon>Pseudomonadati</taxon>
        <taxon>Acidobacteriota</taxon>
        <taxon>Terriglobia</taxon>
        <taxon>Terriglobales</taxon>
        <taxon>Acidobacteriaceae</taxon>
        <taxon>Bryocella</taxon>
    </lineage>
</organism>
<dbReference type="Gene3D" id="1.10.40.70">
    <property type="match status" value="1"/>
</dbReference>
<dbReference type="Proteomes" id="UP000236728">
    <property type="component" value="Unassembled WGS sequence"/>
</dbReference>
<dbReference type="SUPFAM" id="SSF160246">
    <property type="entry name" value="EspE N-terminal domain-like"/>
    <property type="match status" value="1"/>
</dbReference>
<evidence type="ECO:0000313" key="1">
    <source>
        <dbReference type="EMBL" id="SEF63057.1"/>
    </source>
</evidence>
<evidence type="ECO:0000313" key="2">
    <source>
        <dbReference type="Proteomes" id="UP000236728"/>
    </source>
</evidence>
<keyword evidence="2" id="KW-1185">Reference proteome</keyword>
<dbReference type="OrthoDB" id="129310at2"/>
<gene>
    <name evidence="1" type="ORF">SAMN05421819_0640</name>
</gene>
<accession>A0A1H5TM04</accession>
<dbReference type="InterPro" id="IPR037257">
    <property type="entry name" value="T2SS_E_N_sf"/>
</dbReference>
<reference evidence="1 2" key="1">
    <citation type="submission" date="2016-10" db="EMBL/GenBank/DDBJ databases">
        <authorList>
            <person name="de Groot N.N."/>
        </authorList>
    </citation>
    <scope>NUCLEOTIDE SEQUENCE [LARGE SCALE GENOMIC DNA]</scope>
    <source>
        <strain evidence="1 2">DSM 22489</strain>
    </source>
</reference>